<dbReference type="Proteomes" id="UP000190750">
    <property type="component" value="Unassembled WGS sequence"/>
</dbReference>
<keyword evidence="2" id="KW-1185">Reference proteome</keyword>
<dbReference type="InterPro" id="IPR036412">
    <property type="entry name" value="HAD-like_sf"/>
</dbReference>
<dbReference type="RefSeq" id="WP_078366810.1">
    <property type="nucleotide sequence ID" value="NZ_MTJN01000002.1"/>
</dbReference>
<gene>
    <name evidence="1" type="ORF">RF819_06695</name>
</gene>
<dbReference type="Pfam" id="PF00702">
    <property type="entry name" value="Hydrolase"/>
    <property type="match status" value="1"/>
</dbReference>
<dbReference type="AlphaFoldDB" id="A0A1T1AXU8"/>
<dbReference type="SUPFAM" id="SSF56784">
    <property type="entry name" value="HAD-like"/>
    <property type="match status" value="1"/>
</dbReference>
<dbReference type="STRING" id="28066.RF819_06695"/>
<proteinExistence type="predicted"/>
<dbReference type="EMBL" id="MTJN01000002">
    <property type="protein sequence ID" value="OOV08944.1"/>
    <property type="molecule type" value="Genomic_DNA"/>
</dbReference>
<evidence type="ECO:0000313" key="2">
    <source>
        <dbReference type="Proteomes" id="UP000190750"/>
    </source>
</evidence>
<protein>
    <submittedName>
        <fullName evidence="1">Haloacid dehalogenase</fullName>
    </submittedName>
</protein>
<evidence type="ECO:0000313" key="1">
    <source>
        <dbReference type="EMBL" id="OOV08944.1"/>
    </source>
</evidence>
<dbReference type="NCBIfam" id="TIGR01509">
    <property type="entry name" value="HAD-SF-IA-v3"/>
    <property type="match status" value="1"/>
</dbReference>
<dbReference type="OrthoDB" id="9797415at2"/>
<sequence length="207" mass="23212">MNIVFDFGAVLFTWQPGTLLMQTFPQRVRTSDEAAQLAHQVFGHADWHDFDRGLLETDAVVARTAQRLDLPQQDLAALVQGIGERLTVMSESLAVLTQLHQRRLAGDGVSGLYFLSNMPVLYARYLEQHHPFLQWFDGGIFSGDVLQIKPDPAIYQLLQSRYSLAPDQTVFIDDLKHNVTTAQSLGWHGIHFTSAQQLQADLAQLGL</sequence>
<name>A0A1T1AXU8_RHOFE</name>
<dbReference type="InterPro" id="IPR006439">
    <property type="entry name" value="HAD-SF_hydro_IA"/>
</dbReference>
<dbReference type="PANTHER" id="PTHR43611">
    <property type="entry name" value="ALPHA-D-GLUCOSE 1-PHOSPHATE PHOSPHATASE"/>
    <property type="match status" value="1"/>
</dbReference>
<dbReference type="Gene3D" id="1.10.150.240">
    <property type="entry name" value="Putative phosphatase, domain 2"/>
    <property type="match status" value="1"/>
</dbReference>
<comment type="caution">
    <text evidence="1">The sequence shown here is derived from an EMBL/GenBank/DDBJ whole genome shotgun (WGS) entry which is preliminary data.</text>
</comment>
<organism evidence="1 2">
    <name type="scientific">Rhodoferax fermentans</name>
    <dbReference type="NCBI Taxonomy" id="28066"/>
    <lineage>
        <taxon>Bacteria</taxon>
        <taxon>Pseudomonadati</taxon>
        <taxon>Pseudomonadota</taxon>
        <taxon>Betaproteobacteria</taxon>
        <taxon>Burkholderiales</taxon>
        <taxon>Comamonadaceae</taxon>
        <taxon>Rhodoferax</taxon>
    </lineage>
</organism>
<dbReference type="Gene3D" id="3.40.50.1000">
    <property type="entry name" value="HAD superfamily/HAD-like"/>
    <property type="match status" value="1"/>
</dbReference>
<dbReference type="InterPro" id="IPR023214">
    <property type="entry name" value="HAD_sf"/>
</dbReference>
<accession>A0A1T1AXU8</accession>
<reference evidence="1 2" key="1">
    <citation type="submission" date="2017-01" db="EMBL/GenBank/DDBJ databases">
        <title>Genome sequencing of Rhodoferax fermentans JCM 7819.</title>
        <authorList>
            <person name="Kim Y.J."/>
            <person name="Farh M.E.-A."/>
            <person name="Yang D.-C."/>
        </authorList>
    </citation>
    <scope>NUCLEOTIDE SEQUENCE [LARGE SCALE GENOMIC DNA]</scope>
    <source>
        <strain evidence="1 2">JCM 7819</strain>
    </source>
</reference>
<dbReference type="InterPro" id="IPR023198">
    <property type="entry name" value="PGP-like_dom2"/>
</dbReference>
<dbReference type="PANTHER" id="PTHR43611:SF3">
    <property type="entry name" value="FLAVIN MONONUCLEOTIDE HYDROLASE 1, CHLOROPLATIC"/>
    <property type="match status" value="1"/>
</dbReference>
<dbReference type="CDD" id="cd02603">
    <property type="entry name" value="HAD_sEH-N_like"/>
    <property type="match status" value="1"/>
</dbReference>